<evidence type="ECO:0000256" key="1">
    <source>
        <dbReference type="ARBA" id="ARBA00023015"/>
    </source>
</evidence>
<keyword evidence="2 4" id="KW-0238">DNA-binding</keyword>
<dbReference type="GO" id="GO:0000122">
    <property type="term" value="P:negative regulation of transcription by RNA polymerase II"/>
    <property type="evidence" value="ECO:0007669"/>
    <property type="project" value="TreeGrafter"/>
</dbReference>
<evidence type="ECO:0000256" key="2">
    <source>
        <dbReference type="ARBA" id="ARBA00023125"/>
    </source>
</evidence>
<dbReference type="Gene3D" id="1.10.30.10">
    <property type="entry name" value="High mobility group box domain"/>
    <property type="match status" value="1"/>
</dbReference>
<dbReference type="GO" id="GO:0005634">
    <property type="term" value="C:nucleus"/>
    <property type="evidence" value="ECO:0007669"/>
    <property type="project" value="UniProtKB-UniRule"/>
</dbReference>
<dbReference type="InterPro" id="IPR050140">
    <property type="entry name" value="SRY-related_HMG-box_TF-like"/>
</dbReference>
<proteinExistence type="predicted"/>
<name>A0A1V6PJP9_PENDC</name>
<dbReference type="InterPro" id="IPR036910">
    <property type="entry name" value="HMG_box_dom_sf"/>
</dbReference>
<dbReference type="OrthoDB" id="6247875at2759"/>
<organism evidence="7 8">
    <name type="scientific">Penicillium decumbens</name>
    <dbReference type="NCBI Taxonomy" id="69771"/>
    <lineage>
        <taxon>Eukaryota</taxon>
        <taxon>Fungi</taxon>
        <taxon>Dikarya</taxon>
        <taxon>Ascomycota</taxon>
        <taxon>Pezizomycotina</taxon>
        <taxon>Eurotiomycetes</taxon>
        <taxon>Eurotiomycetidae</taxon>
        <taxon>Eurotiales</taxon>
        <taxon>Aspergillaceae</taxon>
        <taxon>Penicillium</taxon>
    </lineage>
</organism>
<comment type="caution">
    <text evidence="7">The sequence shown here is derived from an EMBL/GenBank/DDBJ whole genome shotgun (WGS) entry which is preliminary data.</text>
</comment>
<feature type="DNA-binding region" description="HMG box" evidence="4">
    <location>
        <begin position="122"/>
        <end position="190"/>
    </location>
</feature>
<keyword evidence="8" id="KW-1185">Reference proteome</keyword>
<protein>
    <recommendedName>
        <fullName evidence="6">HMG box domain-containing protein</fullName>
    </recommendedName>
</protein>
<dbReference type="SUPFAM" id="SSF47095">
    <property type="entry name" value="HMG-box"/>
    <property type="match status" value="1"/>
</dbReference>
<dbReference type="PROSITE" id="PS50118">
    <property type="entry name" value="HMG_BOX_2"/>
    <property type="match status" value="1"/>
</dbReference>
<gene>
    <name evidence="7" type="ORF">PENDEC_c003G01716</name>
</gene>
<feature type="domain" description="HMG box" evidence="6">
    <location>
        <begin position="122"/>
        <end position="190"/>
    </location>
</feature>
<dbReference type="Proteomes" id="UP000191522">
    <property type="component" value="Unassembled WGS sequence"/>
</dbReference>
<dbReference type="Pfam" id="PF00505">
    <property type="entry name" value="HMG_box"/>
    <property type="match status" value="1"/>
</dbReference>
<reference evidence="8" key="1">
    <citation type="journal article" date="2017" name="Nat. Microbiol.">
        <title>Global analysis of biosynthetic gene clusters reveals vast potential of secondary metabolite production in Penicillium species.</title>
        <authorList>
            <person name="Nielsen J.C."/>
            <person name="Grijseels S."/>
            <person name="Prigent S."/>
            <person name="Ji B."/>
            <person name="Dainat J."/>
            <person name="Nielsen K.F."/>
            <person name="Frisvad J.C."/>
            <person name="Workman M."/>
            <person name="Nielsen J."/>
        </authorList>
    </citation>
    <scope>NUCLEOTIDE SEQUENCE [LARGE SCALE GENOMIC DNA]</scope>
    <source>
        <strain evidence="8">IBT 11843</strain>
    </source>
</reference>
<accession>A0A1V6PJP9</accession>
<dbReference type="GO" id="GO:0030154">
    <property type="term" value="P:cell differentiation"/>
    <property type="evidence" value="ECO:0007669"/>
    <property type="project" value="TreeGrafter"/>
</dbReference>
<evidence type="ECO:0000256" key="4">
    <source>
        <dbReference type="PROSITE-ProRule" id="PRU00267"/>
    </source>
</evidence>
<evidence type="ECO:0000259" key="6">
    <source>
        <dbReference type="PROSITE" id="PS50118"/>
    </source>
</evidence>
<feature type="region of interest" description="Disordered" evidence="5">
    <location>
        <begin position="182"/>
        <end position="203"/>
    </location>
</feature>
<evidence type="ECO:0000313" key="7">
    <source>
        <dbReference type="EMBL" id="OQD77268.1"/>
    </source>
</evidence>
<dbReference type="AlphaFoldDB" id="A0A1V6PJP9"/>
<dbReference type="STRING" id="69771.A0A1V6PJP9"/>
<dbReference type="PANTHER" id="PTHR10270">
    <property type="entry name" value="SOX TRANSCRIPTION FACTOR"/>
    <property type="match status" value="1"/>
</dbReference>
<evidence type="ECO:0000313" key="8">
    <source>
        <dbReference type="Proteomes" id="UP000191522"/>
    </source>
</evidence>
<keyword evidence="4" id="KW-0539">Nucleus</keyword>
<sequence>MSHESFLDDCLAASSPADRAAEAVYQNALMNLDKTNNEIIIPFNVVDVITKDNVRKLQQRFSVAQNNRIRAVKDSSIRAVRLMAIPDEILPVRLEAHQEISKQVHEAVHHAGVKVPGIPVRVPRPPNSFILYRQSLHSSTTAENPGLRNTEISRVIADKWRNESPEVRAHFKALADELKRQHEVDHPDYQYSPRRPGERRRRQPRIHAKNLKFLGATTEGTRRLVNSYAGPRRGWVDVDDQLLRLFDGHGMMFGPSAVGPQLCPDSGDFDMLVDDQVDRVRTFDLISTVNANDFDSDFNMDELLNIN</sequence>
<dbReference type="SMART" id="SM00398">
    <property type="entry name" value="HMG"/>
    <property type="match status" value="1"/>
</dbReference>
<keyword evidence="3" id="KW-0804">Transcription</keyword>
<dbReference type="EMBL" id="MDYL01000003">
    <property type="protein sequence ID" value="OQD77268.1"/>
    <property type="molecule type" value="Genomic_DNA"/>
</dbReference>
<dbReference type="CDD" id="cd01389">
    <property type="entry name" value="HMG-box_ROX1-like"/>
    <property type="match status" value="1"/>
</dbReference>
<dbReference type="GO" id="GO:0000978">
    <property type="term" value="F:RNA polymerase II cis-regulatory region sequence-specific DNA binding"/>
    <property type="evidence" value="ECO:0007669"/>
    <property type="project" value="TreeGrafter"/>
</dbReference>
<dbReference type="FunFam" id="1.10.30.10:FF:000041">
    <property type="entry name" value="HMG box family protein"/>
    <property type="match status" value="1"/>
</dbReference>
<evidence type="ECO:0000256" key="3">
    <source>
        <dbReference type="ARBA" id="ARBA00023163"/>
    </source>
</evidence>
<dbReference type="PANTHER" id="PTHR10270:SF161">
    <property type="entry name" value="SEX-DETERMINING REGION Y PROTEIN"/>
    <property type="match status" value="1"/>
</dbReference>
<keyword evidence="1" id="KW-0805">Transcription regulation</keyword>
<dbReference type="OMA" id="REHAIKH"/>
<dbReference type="InterPro" id="IPR009071">
    <property type="entry name" value="HMG_box_dom"/>
</dbReference>
<dbReference type="GO" id="GO:0001228">
    <property type="term" value="F:DNA-binding transcription activator activity, RNA polymerase II-specific"/>
    <property type="evidence" value="ECO:0007669"/>
    <property type="project" value="TreeGrafter"/>
</dbReference>
<evidence type="ECO:0000256" key="5">
    <source>
        <dbReference type="SAM" id="MobiDB-lite"/>
    </source>
</evidence>